<name>A0ABW1WII5_9BACL</name>
<proteinExistence type="predicted"/>
<evidence type="ECO:0000313" key="3">
    <source>
        <dbReference type="Proteomes" id="UP001596267"/>
    </source>
</evidence>
<feature type="transmembrane region" description="Helical" evidence="1">
    <location>
        <begin position="104"/>
        <end position="124"/>
    </location>
</feature>
<evidence type="ECO:0000256" key="1">
    <source>
        <dbReference type="SAM" id="Phobius"/>
    </source>
</evidence>
<feature type="transmembrane region" description="Helical" evidence="1">
    <location>
        <begin position="77"/>
        <end position="97"/>
    </location>
</feature>
<dbReference type="RefSeq" id="WP_253054919.1">
    <property type="nucleotide sequence ID" value="NZ_JAMXWN010000009.1"/>
</dbReference>
<keyword evidence="1" id="KW-0812">Transmembrane</keyword>
<sequence>MIDNDLLFHSNEVFIIITGALAYIVMLRLPKQFTRQQTIIMLLISIYLSALFDNTLCVHPFNFYYVNNTSIPGFWDLMSYLMFGPFAYLFVYIYSILKKNRATYFIYIVVWAIVALFAEALAWHAGVYRYQNGYQMFFSLPIYLLVLTVTMIYYYSYIHNQEE</sequence>
<keyword evidence="1" id="KW-0472">Membrane</keyword>
<comment type="caution">
    <text evidence="2">The sequence shown here is derived from an EMBL/GenBank/DDBJ whole genome shotgun (WGS) entry which is preliminary data.</text>
</comment>
<evidence type="ECO:0000313" key="2">
    <source>
        <dbReference type="EMBL" id="MFC6386935.1"/>
    </source>
</evidence>
<keyword evidence="3" id="KW-1185">Reference proteome</keyword>
<feature type="transmembrane region" description="Helical" evidence="1">
    <location>
        <begin position="39"/>
        <end position="65"/>
    </location>
</feature>
<keyword evidence="1" id="KW-1133">Transmembrane helix</keyword>
<feature type="transmembrane region" description="Helical" evidence="1">
    <location>
        <begin position="6"/>
        <end position="27"/>
    </location>
</feature>
<feature type="transmembrane region" description="Helical" evidence="1">
    <location>
        <begin position="136"/>
        <end position="155"/>
    </location>
</feature>
<gene>
    <name evidence="2" type="ORF">ACFP7A_10000</name>
</gene>
<protein>
    <recommendedName>
        <fullName evidence="4">Histidine kinase N-terminal 7TM region domain-containing protein</fullName>
    </recommendedName>
</protein>
<dbReference type="EMBL" id="JBHSTQ010000009">
    <property type="protein sequence ID" value="MFC6386935.1"/>
    <property type="molecule type" value="Genomic_DNA"/>
</dbReference>
<evidence type="ECO:0008006" key="4">
    <source>
        <dbReference type="Google" id="ProtNLM"/>
    </source>
</evidence>
<accession>A0ABW1WII5</accession>
<dbReference type="Proteomes" id="UP001596267">
    <property type="component" value="Unassembled WGS sequence"/>
</dbReference>
<reference evidence="3" key="1">
    <citation type="journal article" date="2019" name="Int. J. Syst. Evol. Microbiol.">
        <title>The Global Catalogue of Microorganisms (GCM) 10K type strain sequencing project: providing services to taxonomists for standard genome sequencing and annotation.</title>
        <authorList>
            <consortium name="The Broad Institute Genomics Platform"/>
            <consortium name="The Broad Institute Genome Sequencing Center for Infectious Disease"/>
            <person name="Wu L."/>
            <person name="Ma J."/>
        </authorList>
    </citation>
    <scope>NUCLEOTIDE SEQUENCE [LARGE SCALE GENOMIC DNA]</scope>
    <source>
        <strain evidence="3">CCUG 42001</strain>
    </source>
</reference>
<organism evidence="2 3">
    <name type="scientific">Sporolactobacillus kofuensis</name>
    <dbReference type="NCBI Taxonomy" id="269672"/>
    <lineage>
        <taxon>Bacteria</taxon>
        <taxon>Bacillati</taxon>
        <taxon>Bacillota</taxon>
        <taxon>Bacilli</taxon>
        <taxon>Bacillales</taxon>
        <taxon>Sporolactobacillaceae</taxon>
        <taxon>Sporolactobacillus</taxon>
    </lineage>
</organism>